<evidence type="ECO:0000313" key="3">
    <source>
        <dbReference type="Proteomes" id="UP000830116"/>
    </source>
</evidence>
<reference evidence="2" key="1">
    <citation type="submission" date="2022-03" db="EMBL/GenBank/DDBJ databases">
        <title>Genome Identification and Characterization of new species Bdellovibrio reynosense LBG001 sp. nov. from a Mexico soil sample.</title>
        <authorList>
            <person name="Camilli A."/>
            <person name="Ajao Y."/>
            <person name="Guo X."/>
        </authorList>
    </citation>
    <scope>NUCLEOTIDE SEQUENCE</scope>
    <source>
        <strain evidence="2">LBG001</strain>
    </source>
</reference>
<keyword evidence="1" id="KW-0732">Signal</keyword>
<name>A0ABY4C6C0_9BACT</name>
<dbReference type="RefSeq" id="WP_243536349.1">
    <property type="nucleotide sequence ID" value="NZ_CP093442.1"/>
</dbReference>
<organism evidence="2 3">
    <name type="scientific">Bdellovibrio reynosensis</name>
    <dbReference type="NCBI Taxonomy" id="2835041"/>
    <lineage>
        <taxon>Bacteria</taxon>
        <taxon>Pseudomonadati</taxon>
        <taxon>Bdellovibrionota</taxon>
        <taxon>Bdellovibrionia</taxon>
        <taxon>Bdellovibrionales</taxon>
        <taxon>Pseudobdellovibrionaceae</taxon>
        <taxon>Bdellovibrio</taxon>
    </lineage>
</organism>
<accession>A0ABY4C6C0</accession>
<feature type="chain" id="PRO_5045149743" evidence="1">
    <location>
        <begin position="26"/>
        <end position="112"/>
    </location>
</feature>
<evidence type="ECO:0000256" key="1">
    <source>
        <dbReference type="SAM" id="SignalP"/>
    </source>
</evidence>
<keyword evidence="3" id="KW-1185">Reference proteome</keyword>
<dbReference type="Proteomes" id="UP000830116">
    <property type="component" value="Chromosome"/>
</dbReference>
<evidence type="ECO:0000313" key="2">
    <source>
        <dbReference type="EMBL" id="UOF00423.1"/>
    </source>
</evidence>
<sequence>MKLTRIELISLLSLISLGSPAVTQADQAIVQVDQRMAKFEIVQILNTLDNHSQDAEVLKKLIIGGKLTYDPATGHYILNTDITDLLNKKRVEQLDATKSVICTGNETDVRTK</sequence>
<gene>
    <name evidence="2" type="ORF">MNR06_12015</name>
</gene>
<protein>
    <submittedName>
        <fullName evidence="2">Uncharacterized protein</fullName>
    </submittedName>
</protein>
<dbReference type="EMBL" id="CP093442">
    <property type="protein sequence ID" value="UOF00423.1"/>
    <property type="molecule type" value="Genomic_DNA"/>
</dbReference>
<feature type="signal peptide" evidence="1">
    <location>
        <begin position="1"/>
        <end position="25"/>
    </location>
</feature>
<proteinExistence type="predicted"/>